<dbReference type="EMBL" id="CP079105">
    <property type="protein sequence ID" value="QXQ13339.1"/>
    <property type="molecule type" value="Genomic_DNA"/>
</dbReference>
<evidence type="ECO:0000256" key="2">
    <source>
        <dbReference type="ARBA" id="ARBA00009347"/>
    </source>
</evidence>
<dbReference type="Pfam" id="PF02770">
    <property type="entry name" value="Acyl-CoA_dh_M"/>
    <property type="match status" value="1"/>
</dbReference>
<keyword evidence="3 5" id="KW-0285">Flavoprotein</keyword>
<dbReference type="PIRSF" id="PIRSF016578">
    <property type="entry name" value="HsaA"/>
    <property type="match status" value="1"/>
</dbReference>
<evidence type="ECO:0000256" key="1">
    <source>
        <dbReference type="ARBA" id="ARBA00001974"/>
    </source>
</evidence>
<dbReference type="SUPFAM" id="SSF47203">
    <property type="entry name" value="Acyl-CoA dehydrogenase C-terminal domain-like"/>
    <property type="match status" value="1"/>
</dbReference>
<organism evidence="9 10">
    <name type="scientific">Skermania pinensis</name>
    <dbReference type="NCBI Taxonomy" id="39122"/>
    <lineage>
        <taxon>Bacteria</taxon>
        <taxon>Bacillati</taxon>
        <taxon>Actinomycetota</taxon>
        <taxon>Actinomycetes</taxon>
        <taxon>Mycobacteriales</taxon>
        <taxon>Gordoniaceae</taxon>
        <taxon>Skermania</taxon>
    </lineage>
</organism>
<dbReference type="RefSeq" id="WP_066472435.1">
    <property type="nucleotide sequence ID" value="NZ_CBCRUZ010000016.1"/>
</dbReference>
<dbReference type="Pfam" id="PF00441">
    <property type="entry name" value="Acyl-CoA_dh_1"/>
    <property type="match status" value="1"/>
</dbReference>
<dbReference type="InterPro" id="IPR036250">
    <property type="entry name" value="AcylCo_DH-like_C"/>
</dbReference>
<comment type="similarity">
    <text evidence="2 5">Belongs to the acyl-CoA dehydrogenase family.</text>
</comment>
<dbReference type="PANTHER" id="PTHR43884">
    <property type="entry name" value="ACYL-COA DEHYDROGENASE"/>
    <property type="match status" value="1"/>
</dbReference>
<gene>
    <name evidence="9" type="ORF">KV203_15945</name>
</gene>
<dbReference type="InterPro" id="IPR046373">
    <property type="entry name" value="Acyl-CoA_Oxase/DH_mid-dom_sf"/>
</dbReference>
<evidence type="ECO:0000313" key="9">
    <source>
        <dbReference type="EMBL" id="QXQ13339.1"/>
    </source>
</evidence>
<evidence type="ECO:0000256" key="3">
    <source>
        <dbReference type="ARBA" id="ARBA00022630"/>
    </source>
</evidence>
<dbReference type="Pfam" id="PF02771">
    <property type="entry name" value="Acyl-CoA_dh_N"/>
    <property type="match status" value="1"/>
</dbReference>
<dbReference type="InterPro" id="IPR013786">
    <property type="entry name" value="AcylCoA_DH/ox_N"/>
</dbReference>
<dbReference type="Gene3D" id="1.10.540.10">
    <property type="entry name" value="Acyl-CoA dehydrogenase/oxidase, N-terminal domain"/>
    <property type="match status" value="1"/>
</dbReference>
<evidence type="ECO:0000259" key="8">
    <source>
        <dbReference type="Pfam" id="PF02771"/>
    </source>
</evidence>
<sequence>MTVDTEPTVTTSTIARDRIAAASARVDRIADELGELADPVDRGDADPAAAFRLVADAGLLTLLLPTTDGGFGLDFAGYTQVLARIARVNGATALGFNMHNAAIASVFEIDETRLDKAGSRFRTWVVQEVRDHRRMFASATSEPGTGARLRGLATTYRHDGDQLVLDGVKSFVSLAPIADYYVVSAREVATRGTTPGDGPGSNEFEVSEVVLDRAAAGVEIDRWWPGAGLRGTATASVTLRGVVTPGSRLYLGVEGMSLFNVVRAPHWMAAGYLGAYLGIAEATVDFVADTLRHKGATAPAVLDEFGAMVIAYEATRSLVLRAAAAVSHRDPDANALIYAAKQHLGRTGQDLAATAVRLVGSAAMATAGPMQRLLREIQFCSIMPAKPHDCTNYVARARLGDNMLDVRSQSW</sequence>
<dbReference type="InterPro" id="IPR037069">
    <property type="entry name" value="AcylCoA_DH/ox_N_sf"/>
</dbReference>
<feature type="domain" description="Acyl-CoA dehydrogenase/oxidase C-terminal" evidence="6">
    <location>
        <begin position="258"/>
        <end position="383"/>
    </location>
</feature>
<dbReference type="SUPFAM" id="SSF56645">
    <property type="entry name" value="Acyl-CoA dehydrogenase NM domain-like"/>
    <property type="match status" value="1"/>
</dbReference>
<comment type="cofactor">
    <cofactor evidence="1 5">
        <name>FAD</name>
        <dbReference type="ChEBI" id="CHEBI:57692"/>
    </cofactor>
</comment>
<accession>A0ABX8S8L1</accession>
<keyword evidence="4 5" id="KW-0274">FAD</keyword>
<evidence type="ECO:0000256" key="5">
    <source>
        <dbReference type="RuleBase" id="RU362125"/>
    </source>
</evidence>
<evidence type="ECO:0000256" key="4">
    <source>
        <dbReference type="ARBA" id="ARBA00022827"/>
    </source>
</evidence>
<keyword evidence="10" id="KW-1185">Reference proteome</keyword>
<protein>
    <submittedName>
        <fullName evidence="9">Acyl-CoA/acyl-ACP dehydrogenase</fullName>
    </submittedName>
</protein>
<reference evidence="9" key="1">
    <citation type="submission" date="2021-07" db="EMBL/GenBank/DDBJ databases">
        <title>Candidatus Kaistella beijingensis sp. nov. isolated from a municipal wastewater treatment plant is involved in sludge foaming.</title>
        <authorList>
            <person name="Song Y."/>
            <person name="Liu S.-J."/>
        </authorList>
    </citation>
    <scope>NUCLEOTIDE SEQUENCE</scope>
    <source>
        <strain evidence="9">DSM 43998</strain>
    </source>
</reference>
<dbReference type="Proteomes" id="UP000887023">
    <property type="component" value="Chromosome"/>
</dbReference>
<evidence type="ECO:0000259" key="6">
    <source>
        <dbReference type="Pfam" id="PF00441"/>
    </source>
</evidence>
<dbReference type="Gene3D" id="2.40.110.10">
    <property type="entry name" value="Butyryl-CoA Dehydrogenase, subunit A, domain 2"/>
    <property type="match status" value="1"/>
</dbReference>
<evidence type="ECO:0000259" key="7">
    <source>
        <dbReference type="Pfam" id="PF02770"/>
    </source>
</evidence>
<dbReference type="InterPro" id="IPR006091">
    <property type="entry name" value="Acyl-CoA_Oxase/DH_mid-dom"/>
</dbReference>
<feature type="domain" description="Acyl-CoA dehydrogenase/oxidase N-terminal" evidence="8">
    <location>
        <begin position="29"/>
        <end position="104"/>
    </location>
</feature>
<name>A0ABX8S8L1_9ACTN</name>
<evidence type="ECO:0000313" key="10">
    <source>
        <dbReference type="Proteomes" id="UP000887023"/>
    </source>
</evidence>
<dbReference type="Gene3D" id="1.20.140.10">
    <property type="entry name" value="Butyryl-CoA Dehydrogenase, subunit A, domain 3"/>
    <property type="match status" value="1"/>
</dbReference>
<proteinExistence type="inferred from homology"/>
<dbReference type="InterPro" id="IPR009075">
    <property type="entry name" value="AcylCo_DH/oxidase_C"/>
</dbReference>
<dbReference type="PANTHER" id="PTHR43884:SF12">
    <property type="entry name" value="ISOVALERYL-COA DEHYDROGENASE, MITOCHONDRIAL-RELATED"/>
    <property type="match status" value="1"/>
</dbReference>
<feature type="domain" description="Acyl-CoA oxidase/dehydrogenase middle" evidence="7">
    <location>
        <begin position="138"/>
        <end position="241"/>
    </location>
</feature>
<keyword evidence="5" id="KW-0560">Oxidoreductase</keyword>
<dbReference type="InterPro" id="IPR009100">
    <property type="entry name" value="AcylCoA_DH/oxidase_NM_dom_sf"/>
</dbReference>